<feature type="compositionally biased region" description="Low complexity" evidence="2">
    <location>
        <begin position="173"/>
        <end position="184"/>
    </location>
</feature>
<sequence>MLQRACPAAKYFKNSLSWPIASTQRGFHKEFCGSVANNDGQRHSAIISAAAAVNAKAEETATSRTIHKVHADCSSAALQCCAVPPSRRGQRVNRYDYSLHDSRVQISFLRGGPSVFEASEVSLQFPNDGLSKTSHGEKPVDCAASATRAAVTAAASFARTAPIKGKCNGSQRETSSSESNVRESSFLRPHIRTSSAAAPEVVAIEALQARWRLLRQVAKQRKVLSRKAAEQLPVLLEQTDAAIQYASGRAPTAPMGAATAATAATTAAVSVDAEAVGPMEPFVRLSLNVLTFAAVCLERHVKEVEGTRTAADVAESKLCTVHQLPLNTLLPQAQQQRGSSLSRNSQSSVANASVPSQAIYMPVSLLLGTAEVVLRWLQRQQQLVTAGSTRLEMLQPTEAAAFLRSFSLLICHCVPLHHFQPAAAAAMIPLYIRMLQQQRTLQLPVALSTCRALLLLERSVKSHEEEQHQAFSAYNFGPRRGRKSESHQHQQLPLEQPLVSSVSTTCECDTHYRQSCRLSLHELYAHLDRAMLKFLSRHISPPPESGSVTAHLQQQRQQGKGEPQQEQQHGQEQHVKTGASNHILSGALMEGVQLLLRPTACGTVRLAIGEELLQLLLVLQRDPKAYMRQLLHVGVDETSLLQETPSLCAVAEAARCVSSWSDPANKLVRSSRISCNMGRQQQLTLSGLRRGLLRATRGAVISLLFPAFHRCDPSSQPSGKSQHQQSQEKQMRQLLNRLHAVAVLAEVYVHQEVWTRPIACALLWEALTLLRDFQRKLALPVLAGVLAGVQQQLTPLISPLLKLADHLCLISFVPGRQNSAAATGVAEEEPTLVQQATFFFEGSSAFLLGLLRELAAEQQHWLLKEAALWDSLSQKQRQQKPLCQSRQEHQQHRQTLQQPLPGQGQQMCAVAAAAGCITSSLLRAFGGPDAGAAALVYLQLQQAHHHLSALHANPSFQQALLSLRDQWRERQQQQEQQQQQHRQHHEVNKRWRDSTDPWSLMSRIDFAFGSWLQQQQRLLLRQDIKQEQQRSAAAAAASGKHLRGYTLWYVPLLATDGKQEHFHPQRMNHEQLLLRQHPFAPGDWNTREEARGAHDCSSGSYSCICSNVLWESCLLQESSGLLASAAPAAPIALHQAATTQQLLQWTQHEGQEQLNSQGQQRCQEFSVPLGSCLRLLKRKLSLQSAVLHAEAPMLQPYRNSDQQLLQLLQQHLNQLQEQLKHAQQLQGGLKEVADTNDYMENKQEPRKEHLQLPLPEAALRIQWLMQGAAYAKAGAFKTPQQLLLLLQDVGYLLCEAQAVLERRVRAAGAGMQECSDAAGFAHAPDRGKRTESTGSMPTSQRTSVAKEGDFTNSSGQNSTSKSSTEGQSSSSNSSGPMPQLTSIQVRVGCCVAAEPLLGPPSELLQLLSLFQSPFWLGEAIPALAAVAAQLRDCTTTGSANEQNLGQLQRRVELLLLLQRLQQKQQLVLQSLKRVLQLQQQWTTQQYALLKALHATREQQQQRQLRGDHTSRTKQQERQCARWEQTLQRRVQQQKLAAEANKRRTAILSGACAALELSRLHFRLSLLRQLLLPRLRQEELLVSRIEGLLQRCRRIGFLRRQLKSMSTKSSKEGCEIPLQQHQKPQQHLLPLKQHQGEQPREEVMNLLAFGFNELYAVLRDAYELRQFDMRRFGGSDKLTAAAQQQQHVQQRSSGDTFAEWAHTALCSCSSSLLQAAADLKTPPSVQWVIALWRALLIENALCIGEQQLAQQEQQRDELQQQLFAALTLRIRNQIAAGQQPLDVAELLSADCPLPPRVSAALFSLLYRQSIPLLLDPQQQQRLLFSAFRTEQEQRWCGAARQAGGTLWALSPRVLHSYLADQWKLWQRKADTRDQWAIFRLLACCLARRRVDERLLSLVLPHIKRFISDNPAATAATGTAATATSGESLWPSEWLIHCEELPSLLAYTAQVAVFAAAAVAAVPSPLLPQEAADLWQKQQHQQQHQHQTQERRTDTPVTTSEAPKANVNCMLTTPELQQRIGTVLQQVNASLLLQQDTLCRLRQALQQTVQQRQQQLPVLGQFSTSAASRAVANTGHTGPSAGAAKLSASSLQRDTAGDIQLLQPSLQILQYCSRLSLAFCSWGYFECLAVHLLLQVAAAAVHILRPLAPVWLQEQQKHLHEAVTTKGLHPPQLVLQQQRLSRARAAIEEAVGDLGFTVSLLQCFCPQLLKLLLLPMLLQGLMHATDLQRLTDDCDALLEAAASARQHTTMMRSPERTTGDVDIAVSSFGAREPEDAEGDATAARADGEVGAHTAAAAAFEGKAGAAAAAVGAAGVSEETPDTALAPARLRGVGDWQLLEHEVARALHELLPAAEGPPAKAALMRLCGVVSSSTLQIQTEEIGHNHHRHCSQQQRQLQHVRQHLFVFIAPADTCGRRQGILLPKKLLQLFVLRRLGWEVRLINLSACRQKDYGELRQYLENELSKGRALAKLWSLERLQENGQLAHDDPASLPSTT</sequence>
<keyword evidence="4" id="KW-1185">Reference proteome</keyword>
<dbReference type="PANTHER" id="PTHR46007">
    <property type="entry name" value="MEDIATOR OF RNA POLYMERASE II TRANSCRIPTION SUBUNIT 12"/>
    <property type="match status" value="1"/>
</dbReference>
<protein>
    <submittedName>
        <fullName evidence="3">Uncharacterized protein</fullName>
    </submittedName>
</protein>
<dbReference type="Proteomes" id="UP000030754">
    <property type="component" value="Unassembled WGS sequence"/>
</dbReference>
<accession>U6N1P6</accession>
<feature type="region of interest" description="Disordered" evidence="2">
    <location>
        <begin position="969"/>
        <end position="992"/>
    </location>
</feature>
<organism evidence="3 4">
    <name type="scientific">Eimeria necatrix</name>
    <dbReference type="NCBI Taxonomy" id="51315"/>
    <lineage>
        <taxon>Eukaryota</taxon>
        <taxon>Sar</taxon>
        <taxon>Alveolata</taxon>
        <taxon>Apicomplexa</taxon>
        <taxon>Conoidasida</taxon>
        <taxon>Coccidia</taxon>
        <taxon>Eucoccidiorida</taxon>
        <taxon>Eimeriorina</taxon>
        <taxon>Eimeriidae</taxon>
        <taxon>Eimeria</taxon>
    </lineage>
</organism>
<feature type="coiled-coil region" evidence="1">
    <location>
        <begin position="1198"/>
        <end position="1232"/>
    </location>
</feature>
<name>U6N1P6_9EIME</name>
<evidence type="ECO:0000256" key="2">
    <source>
        <dbReference type="SAM" id="MobiDB-lite"/>
    </source>
</evidence>
<feature type="region of interest" description="Disordered" evidence="2">
    <location>
        <begin position="1320"/>
        <end position="1378"/>
    </location>
</feature>
<dbReference type="RefSeq" id="XP_013437695.1">
    <property type="nucleotide sequence ID" value="XM_013582241.1"/>
</dbReference>
<evidence type="ECO:0000313" key="4">
    <source>
        <dbReference type="Proteomes" id="UP000030754"/>
    </source>
</evidence>
<evidence type="ECO:0000256" key="1">
    <source>
        <dbReference type="SAM" id="Coils"/>
    </source>
</evidence>
<proteinExistence type="predicted"/>
<dbReference type="GO" id="GO:0003713">
    <property type="term" value="F:transcription coactivator activity"/>
    <property type="evidence" value="ECO:0007669"/>
    <property type="project" value="TreeGrafter"/>
</dbReference>
<keyword evidence="1" id="KW-0175">Coiled coil</keyword>
<dbReference type="GO" id="GO:0016592">
    <property type="term" value="C:mediator complex"/>
    <property type="evidence" value="ECO:0007669"/>
    <property type="project" value="TreeGrafter"/>
</dbReference>
<dbReference type="GeneID" id="25476765"/>
<dbReference type="OrthoDB" id="347079at2759"/>
<reference evidence="3" key="2">
    <citation type="submission" date="2013-10" db="EMBL/GenBank/DDBJ databases">
        <authorList>
            <person name="Aslett M."/>
        </authorList>
    </citation>
    <scope>NUCLEOTIDE SEQUENCE [LARGE SCALE GENOMIC DNA]</scope>
    <source>
        <strain evidence="3">Houghton</strain>
    </source>
</reference>
<feature type="compositionally biased region" description="Low complexity" evidence="2">
    <location>
        <begin position="1351"/>
        <end position="1375"/>
    </location>
</feature>
<reference evidence="3" key="1">
    <citation type="submission" date="2013-10" db="EMBL/GenBank/DDBJ databases">
        <title>Genomic analysis of the causative agents of coccidiosis in chickens.</title>
        <authorList>
            <person name="Reid A.J."/>
            <person name="Blake D."/>
            <person name="Billington K."/>
            <person name="Browne H."/>
            <person name="Dunn M."/>
            <person name="Hung S."/>
            <person name="Kawahara F."/>
            <person name="Miranda-Saavedra D."/>
            <person name="Mourier T."/>
            <person name="Nagra H."/>
            <person name="Otto T.D."/>
            <person name="Rawlings N."/>
            <person name="Sanchez A."/>
            <person name="Sanders M."/>
            <person name="Subramaniam C."/>
            <person name="Tay Y."/>
            <person name="Dear P."/>
            <person name="Doerig C."/>
            <person name="Gruber A."/>
            <person name="Parkinson J."/>
            <person name="Shirley M."/>
            <person name="Wan K.L."/>
            <person name="Berriman M."/>
            <person name="Tomley F."/>
            <person name="Pain A."/>
        </authorList>
    </citation>
    <scope>NUCLEOTIDE SEQUENCE [LARGE SCALE GENOMIC DNA]</scope>
    <source>
        <strain evidence="3">Houghton</strain>
    </source>
</reference>
<dbReference type="GO" id="GO:0045944">
    <property type="term" value="P:positive regulation of transcription by RNA polymerase II"/>
    <property type="evidence" value="ECO:0007669"/>
    <property type="project" value="TreeGrafter"/>
</dbReference>
<feature type="region of interest" description="Disordered" evidence="2">
    <location>
        <begin position="880"/>
        <end position="899"/>
    </location>
</feature>
<feature type="region of interest" description="Disordered" evidence="2">
    <location>
        <begin position="1971"/>
        <end position="1999"/>
    </location>
</feature>
<dbReference type="VEuPathDB" id="ToxoDB:ENH_00066300"/>
<feature type="region of interest" description="Disordered" evidence="2">
    <location>
        <begin position="164"/>
        <end position="186"/>
    </location>
</feature>
<feature type="compositionally biased region" description="Low complexity" evidence="2">
    <location>
        <begin position="553"/>
        <end position="568"/>
    </location>
</feature>
<evidence type="ECO:0000313" key="3">
    <source>
        <dbReference type="EMBL" id="CDJ69228.1"/>
    </source>
</evidence>
<feature type="region of interest" description="Disordered" evidence="2">
    <location>
        <begin position="467"/>
        <end position="494"/>
    </location>
</feature>
<feature type="compositionally biased region" description="Low complexity" evidence="2">
    <location>
        <begin position="1974"/>
        <end position="1984"/>
    </location>
</feature>
<dbReference type="InterPro" id="IPR051647">
    <property type="entry name" value="Mediator_comp_sub12"/>
</dbReference>
<feature type="compositionally biased region" description="Polar residues" evidence="2">
    <location>
        <begin position="1332"/>
        <end position="1343"/>
    </location>
</feature>
<dbReference type="PANTHER" id="PTHR46007:SF11">
    <property type="entry name" value="MEDIATOR OF RNA POLYMERASE II TRANSCRIPTION SUBUNIT 12"/>
    <property type="match status" value="1"/>
</dbReference>
<gene>
    <name evidence="3" type="ORF">ENH_00066300</name>
</gene>
<dbReference type="EMBL" id="HG725685">
    <property type="protein sequence ID" value="CDJ69228.1"/>
    <property type="molecule type" value="Genomic_DNA"/>
</dbReference>
<feature type="region of interest" description="Disordered" evidence="2">
    <location>
        <begin position="538"/>
        <end position="575"/>
    </location>
</feature>